<evidence type="ECO:0000313" key="1">
    <source>
        <dbReference type="EMBL" id="KAI4313148.1"/>
    </source>
</evidence>
<name>A0ACB9LQ22_BAUVA</name>
<gene>
    <name evidence="1" type="ORF">L6164_026152</name>
</gene>
<sequence length="309" mass="35859">MDLDQWISKVKEGRHLLEEELQLLCEYVKEILIEESNVQPVNSPVTVCGDIHGQFHDLMKLFQTGGHVPKTNYIFMGDFVDRGYNNLEVFTILLLLKGRYPANITLLRGNHESRQLTQPHSLMLVLDLCFFLGYGFYDKCQRKYGNANAWRCCTDVFDYLTLSAIIDGTVLCVHGGLSPDIRTIDQIRVIERNCEIPHEGPFCDLMWSDSEDIETWAVWLAFWIQTQFNHINNLDLVCRAHQIVQEGFKYMFQDKGLVTVWSAPNYCYRCGNVASILSFNENMQRDVKFFIETEENQMRGPRTGVPYFL</sequence>
<evidence type="ECO:0000313" key="2">
    <source>
        <dbReference type="Proteomes" id="UP000828941"/>
    </source>
</evidence>
<organism evidence="1 2">
    <name type="scientific">Bauhinia variegata</name>
    <name type="common">Purple orchid tree</name>
    <name type="synonym">Phanera variegata</name>
    <dbReference type="NCBI Taxonomy" id="167791"/>
    <lineage>
        <taxon>Eukaryota</taxon>
        <taxon>Viridiplantae</taxon>
        <taxon>Streptophyta</taxon>
        <taxon>Embryophyta</taxon>
        <taxon>Tracheophyta</taxon>
        <taxon>Spermatophyta</taxon>
        <taxon>Magnoliopsida</taxon>
        <taxon>eudicotyledons</taxon>
        <taxon>Gunneridae</taxon>
        <taxon>Pentapetalae</taxon>
        <taxon>rosids</taxon>
        <taxon>fabids</taxon>
        <taxon>Fabales</taxon>
        <taxon>Fabaceae</taxon>
        <taxon>Cercidoideae</taxon>
        <taxon>Cercideae</taxon>
        <taxon>Bauhiniinae</taxon>
        <taxon>Bauhinia</taxon>
    </lineage>
</organism>
<dbReference type="Proteomes" id="UP000828941">
    <property type="component" value="Chromosome 11"/>
</dbReference>
<protein>
    <submittedName>
        <fullName evidence="1">Uncharacterized protein</fullName>
    </submittedName>
</protein>
<reference evidence="1 2" key="1">
    <citation type="journal article" date="2022" name="DNA Res.">
        <title>Chromosomal-level genome assembly of the orchid tree Bauhinia variegata (Leguminosae; Cercidoideae) supports the allotetraploid origin hypothesis of Bauhinia.</title>
        <authorList>
            <person name="Zhong Y."/>
            <person name="Chen Y."/>
            <person name="Zheng D."/>
            <person name="Pang J."/>
            <person name="Liu Y."/>
            <person name="Luo S."/>
            <person name="Meng S."/>
            <person name="Qian L."/>
            <person name="Wei D."/>
            <person name="Dai S."/>
            <person name="Zhou R."/>
        </authorList>
    </citation>
    <scope>NUCLEOTIDE SEQUENCE [LARGE SCALE GENOMIC DNA]</scope>
    <source>
        <strain evidence="1">BV-YZ2020</strain>
    </source>
</reference>
<keyword evidence="2" id="KW-1185">Reference proteome</keyword>
<accession>A0ACB9LQ22</accession>
<comment type="caution">
    <text evidence="1">The sequence shown here is derived from an EMBL/GenBank/DDBJ whole genome shotgun (WGS) entry which is preliminary data.</text>
</comment>
<dbReference type="EMBL" id="CM039436">
    <property type="protein sequence ID" value="KAI4313148.1"/>
    <property type="molecule type" value="Genomic_DNA"/>
</dbReference>
<proteinExistence type="predicted"/>